<dbReference type="InterPro" id="IPR011042">
    <property type="entry name" value="6-blade_b-propeller_TolB-like"/>
</dbReference>
<feature type="domain" description="DUF7133" evidence="1">
    <location>
        <begin position="39"/>
        <end position="245"/>
    </location>
</feature>
<dbReference type="EMBL" id="UINC01152775">
    <property type="protein sequence ID" value="SVD47135.1"/>
    <property type="molecule type" value="Genomic_DNA"/>
</dbReference>
<evidence type="ECO:0000313" key="2">
    <source>
        <dbReference type="EMBL" id="SVD47135.1"/>
    </source>
</evidence>
<dbReference type="Gene3D" id="2.120.10.30">
    <property type="entry name" value="TolB, C-terminal domain"/>
    <property type="match status" value="1"/>
</dbReference>
<protein>
    <recommendedName>
        <fullName evidence="1">DUF7133 domain-containing protein</fullName>
    </recommendedName>
</protein>
<feature type="non-terminal residue" evidence="2">
    <location>
        <position position="1"/>
    </location>
</feature>
<evidence type="ECO:0000259" key="1">
    <source>
        <dbReference type="Pfam" id="PF23500"/>
    </source>
</evidence>
<dbReference type="SUPFAM" id="SSF50952">
    <property type="entry name" value="Soluble quinoprotein glucose dehydrogenase"/>
    <property type="match status" value="1"/>
</dbReference>
<dbReference type="Pfam" id="PF23500">
    <property type="entry name" value="DUF7133"/>
    <property type="match status" value="1"/>
</dbReference>
<proteinExistence type="predicted"/>
<dbReference type="PANTHER" id="PTHR33546:SF1">
    <property type="entry name" value="LARGE, MULTIFUNCTIONAL SECRETED PROTEIN"/>
    <property type="match status" value="1"/>
</dbReference>
<accession>A0A382VM95</accession>
<dbReference type="InterPro" id="IPR013428">
    <property type="entry name" value="Membrane-bound_put_N"/>
</dbReference>
<sequence>SCYQVPISDKQIGDQNTISTYNESFTAHIKKEKPRVNIKGAEISLLIQNPDIVTPTGIAVDSDDRIWVIENHTHVRQDDYPGPDVDRVLIFEGYLSSNPENKRVIEYATSFTNGMSLTLKDNGQVLIATRASIIQFTDLNNDFIADKRDTLIGLESEEKFSHNGMSGLVIGPDNKIYFQCGENFGSEYLMTGTDGRKILGEEREGGSIYRCNMDGSNLERIGTAIWNCFGMTFDPYGNLFSVENDPDSHPPCRLLHIVKGGNYGFEFNHGRDGLSPLTSWFGQI</sequence>
<gene>
    <name evidence="2" type="ORF">METZ01_LOCUS399989</name>
</gene>
<organism evidence="2">
    <name type="scientific">marine metagenome</name>
    <dbReference type="NCBI Taxonomy" id="408172"/>
    <lineage>
        <taxon>unclassified sequences</taxon>
        <taxon>metagenomes</taxon>
        <taxon>ecological metagenomes</taxon>
    </lineage>
</organism>
<reference evidence="2" key="1">
    <citation type="submission" date="2018-05" db="EMBL/GenBank/DDBJ databases">
        <authorList>
            <person name="Lanie J.A."/>
            <person name="Ng W.-L."/>
            <person name="Kazmierczak K.M."/>
            <person name="Andrzejewski T.M."/>
            <person name="Davidsen T.M."/>
            <person name="Wayne K.J."/>
            <person name="Tettelin H."/>
            <person name="Glass J.I."/>
            <person name="Rusch D."/>
            <person name="Podicherti R."/>
            <person name="Tsui H.-C.T."/>
            <person name="Winkler M.E."/>
        </authorList>
    </citation>
    <scope>NUCLEOTIDE SEQUENCE</scope>
</reference>
<dbReference type="AlphaFoldDB" id="A0A382VM95"/>
<dbReference type="InterPro" id="IPR011041">
    <property type="entry name" value="Quinoprot_gluc/sorb_DH_b-prop"/>
</dbReference>
<dbReference type="InterPro" id="IPR055557">
    <property type="entry name" value="DUF7133"/>
</dbReference>
<name>A0A382VM95_9ZZZZ</name>
<dbReference type="PANTHER" id="PTHR33546">
    <property type="entry name" value="LARGE, MULTIFUNCTIONAL SECRETED PROTEIN-RELATED"/>
    <property type="match status" value="1"/>
</dbReference>
<dbReference type="NCBIfam" id="TIGR02604">
    <property type="entry name" value="Piru_Ver_Nterm"/>
    <property type="match status" value="1"/>
</dbReference>
<feature type="non-terminal residue" evidence="2">
    <location>
        <position position="284"/>
    </location>
</feature>